<evidence type="ECO:0000256" key="8">
    <source>
        <dbReference type="ARBA" id="ARBA00048679"/>
    </source>
</evidence>
<evidence type="ECO:0000313" key="10">
    <source>
        <dbReference type="EMBL" id="KAK8534135.1"/>
    </source>
</evidence>
<dbReference type="PANTHER" id="PTHR48005:SF85">
    <property type="entry name" value="PROTEIN KINASE DOMAIN-CONTAINING PROTEIN"/>
    <property type="match status" value="1"/>
</dbReference>
<sequence>MVVITSCFLLLIGTLIWYFRTRSKFVSKIRCPYEVISFQRNEFSEEEIFLFLKDECIIGTGGLGWVYKVELKTDQTVSVTRLWGVKRVTKDIFKSETKTLGRIRHGNIVKLLMCCSGEEFRILVYEYMENGSLGDVLHGDKCVGLADWLKRFAVAIGAAQGLAYLHHDFQPPIVHRDVKSNNILLDTEIRPRVADFRLAKTLQIFFAILPDFPMPKIKNR</sequence>
<keyword evidence="11" id="KW-1185">Reference proteome</keyword>
<dbReference type="EC" id="2.7.11.1" evidence="1"/>
<comment type="catalytic activity">
    <reaction evidence="8">
        <text>L-seryl-[protein] + ATP = O-phospho-L-seryl-[protein] + ADP + H(+)</text>
        <dbReference type="Rhea" id="RHEA:17989"/>
        <dbReference type="Rhea" id="RHEA-COMP:9863"/>
        <dbReference type="Rhea" id="RHEA-COMP:11604"/>
        <dbReference type="ChEBI" id="CHEBI:15378"/>
        <dbReference type="ChEBI" id="CHEBI:29999"/>
        <dbReference type="ChEBI" id="CHEBI:30616"/>
        <dbReference type="ChEBI" id="CHEBI:83421"/>
        <dbReference type="ChEBI" id="CHEBI:456216"/>
        <dbReference type="EC" id="2.7.11.1"/>
    </reaction>
</comment>
<protein>
    <recommendedName>
        <fullName evidence="1">non-specific serine/threonine protein kinase</fullName>
        <ecNumber evidence="1">2.7.11.1</ecNumber>
    </recommendedName>
</protein>
<keyword evidence="3" id="KW-0808">Transferase</keyword>
<proteinExistence type="predicted"/>
<dbReference type="Proteomes" id="UP001472677">
    <property type="component" value="Unassembled WGS sequence"/>
</dbReference>
<dbReference type="InterPro" id="IPR008271">
    <property type="entry name" value="Ser/Thr_kinase_AS"/>
</dbReference>
<evidence type="ECO:0000313" key="11">
    <source>
        <dbReference type="Proteomes" id="UP001472677"/>
    </source>
</evidence>
<evidence type="ECO:0000259" key="9">
    <source>
        <dbReference type="PROSITE" id="PS50011"/>
    </source>
</evidence>
<evidence type="ECO:0000256" key="5">
    <source>
        <dbReference type="ARBA" id="ARBA00022777"/>
    </source>
</evidence>
<evidence type="ECO:0000256" key="1">
    <source>
        <dbReference type="ARBA" id="ARBA00012513"/>
    </source>
</evidence>
<evidence type="ECO:0000256" key="6">
    <source>
        <dbReference type="ARBA" id="ARBA00022840"/>
    </source>
</evidence>
<comment type="catalytic activity">
    <reaction evidence="7">
        <text>L-threonyl-[protein] + ATP = O-phospho-L-threonyl-[protein] + ADP + H(+)</text>
        <dbReference type="Rhea" id="RHEA:46608"/>
        <dbReference type="Rhea" id="RHEA-COMP:11060"/>
        <dbReference type="Rhea" id="RHEA-COMP:11605"/>
        <dbReference type="ChEBI" id="CHEBI:15378"/>
        <dbReference type="ChEBI" id="CHEBI:30013"/>
        <dbReference type="ChEBI" id="CHEBI:30616"/>
        <dbReference type="ChEBI" id="CHEBI:61977"/>
        <dbReference type="ChEBI" id="CHEBI:456216"/>
        <dbReference type="EC" id="2.7.11.1"/>
    </reaction>
</comment>
<dbReference type="InterPro" id="IPR000719">
    <property type="entry name" value="Prot_kinase_dom"/>
</dbReference>
<keyword evidence="4" id="KW-0547">Nucleotide-binding</keyword>
<evidence type="ECO:0000256" key="3">
    <source>
        <dbReference type="ARBA" id="ARBA00022679"/>
    </source>
</evidence>
<evidence type="ECO:0000256" key="2">
    <source>
        <dbReference type="ARBA" id="ARBA00022527"/>
    </source>
</evidence>
<keyword evidence="6" id="KW-0067">ATP-binding</keyword>
<feature type="domain" description="Protein kinase" evidence="9">
    <location>
        <begin position="52"/>
        <end position="220"/>
    </location>
</feature>
<dbReference type="Gene3D" id="1.10.510.10">
    <property type="entry name" value="Transferase(Phosphotransferase) domain 1"/>
    <property type="match status" value="1"/>
</dbReference>
<name>A0ABR2DB42_9ROSI</name>
<dbReference type="SMART" id="SM00220">
    <property type="entry name" value="S_TKc"/>
    <property type="match status" value="1"/>
</dbReference>
<dbReference type="PROSITE" id="PS00108">
    <property type="entry name" value="PROTEIN_KINASE_ST"/>
    <property type="match status" value="1"/>
</dbReference>
<gene>
    <name evidence="10" type="ORF">V6N12_047530</name>
</gene>
<accession>A0ABR2DB42</accession>
<organism evidence="10 11">
    <name type="scientific">Hibiscus sabdariffa</name>
    <name type="common">roselle</name>
    <dbReference type="NCBI Taxonomy" id="183260"/>
    <lineage>
        <taxon>Eukaryota</taxon>
        <taxon>Viridiplantae</taxon>
        <taxon>Streptophyta</taxon>
        <taxon>Embryophyta</taxon>
        <taxon>Tracheophyta</taxon>
        <taxon>Spermatophyta</taxon>
        <taxon>Magnoliopsida</taxon>
        <taxon>eudicotyledons</taxon>
        <taxon>Gunneridae</taxon>
        <taxon>Pentapetalae</taxon>
        <taxon>rosids</taxon>
        <taxon>malvids</taxon>
        <taxon>Malvales</taxon>
        <taxon>Malvaceae</taxon>
        <taxon>Malvoideae</taxon>
        <taxon>Hibiscus</taxon>
    </lineage>
</organism>
<dbReference type="SUPFAM" id="SSF56112">
    <property type="entry name" value="Protein kinase-like (PK-like)"/>
    <property type="match status" value="1"/>
</dbReference>
<keyword evidence="2" id="KW-0723">Serine/threonine-protein kinase</keyword>
<dbReference type="InterPro" id="IPR051420">
    <property type="entry name" value="Ser_Thr_Kinases_DiverseReg"/>
</dbReference>
<dbReference type="InterPro" id="IPR011009">
    <property type="entry name" value="Kinase-like_dom_sf"/>
</dbReference>
<keyword evidence="5" id="KW-0418">Kinase</keyword>
<dbReference type="PANTHER" id="PTHR48005">
    <property type="entry name" value="LEUCINE RICH REPEAT KINASE 2"/>
    <property type="match status" value="1"/>
</dbReference>
<dbReference type="Pfam" id="PF00069">
    <property type="entry name" value="Pkinase"/>
    <property type="match status" value="1"/>
</dbReference>
<evidence type="ECO:0000256" key="7">
    <source>
        <dbReference type="ARBA" id="ARBA00047899"/>
    </source>
</evidence>
<reference evidence="10 11" key="1">
    <citation type="journal article" date="2024" name="G3 (Bethesda)">
        <title>Genome assembly of Hibiscus sabdariffa L. provides insights into metabolisms of medicinal natural products.</title>
        <authorList>
            <person name="Kim T."/>
        </authorList>
    </citation>
    <scope>NUCLEOTIDE SEQUENCE [LARGE SCALE GENOMIC DNA]</scope>
    <source>
        <strain evidence="10">TK-2024</strain>
        <tissue evidence="10">Old leaves</tissue>
    </source>
</reference>
<evidence type="ECO:0000256" key="4">
    <source>
        <dbReference type="ARBA" id="ARBA00022741"/>
    </source>
</evidence>
<dbReference type="PROSITE" id="PS50011">
    <property type="entry name" value="PROTEIN_KINASE_DOM"/>
    <property type="match status" value="1"/>
</dbReference>
<dbReference type="EMBL" id="JBBPBM010000032">
    <property type="protein sequence ID" value="KAK8534135.1"/>
    <property type="molecule type" value="Genomic_DNA"/>
</dbReference>
<comment type="caution">
    <text evidence="10">The sequence shown here is derived from an EMBL/GenBank/DDBJ whole genome shotgun (WGS) entry which is preliminary data.</text>
</comment>